<accession>A0A3B0S5A4</accession>
<evidence type="ECO:0000256" key="1">
    <source>
        <dbReference type="SAM" id="Phobius"/>
    </source>
</evidence>
<reference evidence="2" key="1">
    <citation type="submission" date="2018-06" db="EMBL/GenBank/DDBJ databases">
        <authorList>
            <person name="Zhirakovskaya E."/>
        </authorList>
    </citation>
    <scope>NUCLEOTIDE SEQUENCE</scope>
</reference>
<dbReference type="Pfam" id="PF05137">
    <property type="entry name" value="PilN"/>
    <property type="match status" value="1"/>
</dbReference>
<keyword evidence="1" id="KW-0472">Membrane</keyword>
<dbReference type="AlphaFoldDB" id="A0A3B0S5A4"/>
<name>A0A3B0S5A4_9ZZZZ</name>
<feature type="transmembrane region" description="Helical" evidence="1">
    <location>
        <begin position="188"/>
        <end position="211"/>
    </location>
</feature>
<keyword evidence="1" id="KW-0812">Transmembrane</keyword>
<keyword evidence="1" id="KW-1133">Transmembrane helix</keyword>
<dbReference type="InterPro" id="IPR007813">
    <property type="entry name" value="PilN"/>
</dbReference>
<gene>
    <name evidence="2" type="ORF">MNBD_ALPHA06-2221</name>
</gene>
<evidence type="ECO:0008006" key="3">
    <source>
        <dbReference type="Google" id="ProtNLM"/>
    </source>
</evidence>
<sequence length="326" mass="34496">MSLWQQLVRFADDLGRAFDQQVSNLPGVGPLFSSKWNLVRSDLSGGFTLLRAEGSQQIPGQVAASSITGRTCLRLATGLGQLRDVRLPEAAANDPASAIALMLDTLSPIAPEDIAYCIQAVTPLPETGQINVQVALTSKTRLAEVVAKAKATGLRVDAVDISNAKTLLASPLVDLASGKPARQGMRPAFLLVGLCGLLLSAALVLNGWASWQLEPQSAQLVRQTIPAGFSLAKTQRDERLARLSVTQTWDQVTQSLPDSAWADSLSIDKTTLRLAGHAQNAAALVSALEASSALQEVRLAAASVQEENNQESFDLQATIRAAGETP</sequence>
<dbReference type="EMBL" id="UOEE01000113">
    <property type="protein sequence ID" value="VAV90545.1"/>
    <property type="molecule type" value="Genomic_DNA"/>
</dbReference>
<proteinExistence type="predicted"/>
<protein>
    <recommendedName>
        <fullName evidence="3">General secretion pathway protein L</fullName>
    </recommendedName>
</protein>
<evidence type="ECO:0000313" key="2">
    <source>
        <dbReference type="EMBL" id="VAV90545.1"/>
    </source>
</evidence>
<organism evidence="2">
    <name type="scientific">hydrothermal vent metagenome</name>
    <dbReference type="NCBI Taxonomy" id="652676"/>
    <lineage>
        <taxon>unclassified sequences</taxon>
        <taxon>metagenomes</taxon>
        <taxon>ecological metagenomes</taxon>
    </lineage>
</organism>